<evidence type="ECO:0000259" key="4">
    <source>
        <dbReference type="PROSITE" id="PS01124"/>
    </source>
</evidence>
<keyword evidence="6" id="KW-1185">Reference proteome</keyword>
<dbReference type="RefSeq" id="WP_344916050.1">
    <property type="nucleotide sequence ID" value="NZ_BAAAYO010000018.1"/>
</dbReference>
<evidence type="ECO:0000313" key="6">
    <source>
        <dbReference type="Proteomes" id="UP001589619"/>
    </source>
</evidence>
<comment type="caution">
    <text evidence="5">The sequence shown here is derived from an EMBL/GenBank/DDBJ whole genome shotgun (WGS) entry which is preliminary data.</text>
</comment>
<dbReference type="SMART" id="SM00342">
    <property type="entry name" value="HTH_ARAC"/>
    <property type="match status" value="1"/>
</dbReference>
<dbReference type="InterPro" id="IPR003313">
    <property type="entry name" value="AraC-bd"/>
</dbReference>
<evidence type="ECO:0000313" key="5">
    <source>
        <dbReference type="EMBL" id="MFB9754479.1"/>
    </source>
</evidence>
<dbReference type="InterPro" id="IPR009057">
    <property type="entry name" value="Homeodomain-like_sf"/>
</dbReference>
<organism evidence="5 6">
    <name type="scientific">Paenibacillus hodogayensis</name>
    <dbReference type="NCBI Taxonomy" id="279208"/>
    <lineage>
        <taxon>Bacteria</taxon>
        <taxon>Bacillati</taxon>
        <taxon>Bacillota</taxon>
        <taxon>Bacilli</taxon>
        <taxon>Bacillales</taxon>
        <taxon>Paenibacillaceae</taxon>
        <taxon>Paenibacillus</taxon>
    </lineage>
</organism>
<name>A0ABV5W1P6_9BACL</name>
<sequence length="293" mass="35089">MSVLKPLIIKEFDHQEDHFRINYVQRNGRSDSCDYHFHDNYELYYLLAGQRKYFIRDRIHLVQKGDMVFIPKHDLHRTRDAGPYHERMLIYFDDAFLETIAGPGNQISPHLLQPFRNNNPVLRLQKEDRRFVDVLFYRILKELEEKPVDYQLYLKALFIELLVYVSRCTEKYVEVEVNAPLDTPTQKKISEIANYIQENYEKSLTLAYLSKQFYISTYYLSRVFKEVSGFSFVEYLNNVRIIESQRLLRETNLPIFQISEQVGFVNTTNFGRVFKQVVHLSPLQYRRMQQATN</sequence>
<dbReference type="InterPro" id="IPR014710">
    <property type="entry name" value="RmlC-like_jellyroll"/>
</dbReference>
<dbReference type="SUPFAM" id="SSF46689">
    <property type="entry name" value="Homeodomain-like"/>
    <property type="match status" value="2"/>
</dbReference>
<dbReference type="InterPro" id="IPR018060">
    <property type="entry name" value="HTH_AraC"/>
</dbReference>
<evidence type="ECO:0000256" key="2">
    <source>
        <dbReference type="ARBA" id="ARBA00023125"/>
    </source>
</evidence>
<keyword evidence="1" id="KW-0805">Transcription regulation</keyword>
<dbReference type="InterPro" id="IPR037923">
    <property type="entry name" value="HTH-like"/>
</dbReference>
<proteinExistence type="predicted"/>
<dbReference type="Pfam" id="PF12833">
    <property type="entry name" value="HTH_18"/>
    <property type="match status" value="1"/>
</dbReference>
<accession>A0ABV5W1P6</accession>
<evidence type="ECO:0000256" key="3">
    <source>
        <dbReference type="ARBA" id="ARBA00023163"/>
    </source>
</evidence>
<feature type="domain" description="HTH araC/xylS-type" evidence="4">
    <location>
        <begin position="190"/>
        <end position="288"/>
    </location>
</feature>
<dbReference type="SUPFAM" id="SSF51215">
    <property type="entry name" value="Regulatory protein AraC"/>
    <property type="match status" value="1"/>
</dbReference>
<dbReference type="Gene3D" id="1.10.10.60">
    <property type="entry name" value="Homeodomain-like"/>
    <property type="match status" value="2"/>
</dbReference>
<protein>
    <submittedName>
        <fullName evidence="5">AraC family transcriptional regulator</fullName>
    </submittedName>
</protein>
<dbReference type="PROSITE" id="PS01124">
    <property type="entry name" value="HTH_ARAC_FAMILY_2"/>
    <property type="match status" value="1"/>
</dbReference>
<keyword evidence="3" id="KW-0804">Transcription</keyword>
<dbReference type="Proteomes" id="UP001589619">
    <property type="component" value="Unassembled WGS sequence"/>
</dbReference>
<dbReference type="Gene3D" id="2.60.120.10">
    <property type="entry name" value="Jelly Rolls"/>
    <property type="match status" value="1"/>
</dbReference>
<dbReference type="PANTHER" id="PTHR43280:SF2">
    <property type="entry name" value="HTH-TYPE TRANSCRIPTIONAL REGULATOR EXSA"/>
    <property type="match status" value="1"/>
</dbReference>
<dbReference type="EMBL" id="JBHMAG010000015">
    <property type="protein sequence ID" value="MFB9754479.1"/>
    <property type="molecule type" value="Genomic_DNA"/>
</dbReference>
<dbReference type="Pfam" id="PF02311">
    <property type="entry name" value="AraC_binding"/>
    <property type="match status" value="1"/>
</dbReference>
<reference evidence="5 6" key="1">
    <citation type="submission" date="2024-09" db="EMBL/GenBank/DDBJ databases">
        <authorList>
            <person name="Sun Q."/>
            <person name="Mori K."/>
        </authorList>
    </citation>
    <scope>NUCLEOTIDE SEQUENCE [LARGE SCALE GENOMIC DNA]</scope>
    <source>
        <strain evidence="5 6">JCM 12520</strain>
    </source>
</reference>
<evidence type="ECO:0000256" key="1">
    <source>
        <dbReference type="ARBA" id="ARBA00023015"/>
    </source>
</evidence>
<gene>
    <name evidence="5" type="ORF">ACFFNY_23160</name>
</gene>
<keyword evidence="2" id="KW-0238">DNA-binding</keyword>
<dbReference type="PANTHER" id="PTHR43280">
    <property type="entry name" value="ARAC-FAMILY TRANSCRIPTIONAL REGULATOR"/>
    <property type="match status" value="1"/>
</dbReference>